<keyword evidence="2" id="KW-0489">Methyltransferase</keyword>
<dbReference type="GO" id="GO:0032259">
    <property type="term" value="P:methylation"/>
    <property type="evidence" value="ECO:0007669"/>
    <property type="project" value="UniProtKB-KW"/>
</dbReference>
<accession>A0ABV2KCW4</accession>
<evidence type="ECO:0000313" key="2">
    <source>
        <dbReference type="EMBL" id="MET3657908.1"/>
    </source>
</evidence>
<evidence type="ECO:0000313" key="3">
    <source>
        <dbReference type="Proteomes" id="UP001549104"/>
    </source>
</evidence>
<feature type="domain" description="Methyltransferase type 11" evidence="1">
    <location>
        <begin position="44"/>
        <end position="141"/>
    </location>
</feature>
<dbReference type="InterPro" id="IPR029063">
    <property type="entry name" value="SAM-dependent_MTases_sf"/>
</dbReference>
<gene>
    <name evidence="2" type="ORF">ABIC55_003005</name>
</gene>
<proteinExistence type="predicted"/>
<keyword evidence="2" id="KW-0808">Transferase</keyword>
<dbReference type="Proteomes" id="UP001549104">
    <property type="component" value="Unassembled WGS sequence"/>
</dbReference>
<dbReference type="PANTHER" id="PTHR43861">
    <property type="entry name" value="TRANS-ACONITATE 2-METHYLTRANSFERASE-RELATED"/>
    <property type="match status" value="1"/>
</dbReference>
<organism evidence="2 3">
    <name type="scientific">Sporosarcina psychrophila</name>
    <name type="common">Bacillus psychrophilus</name>
    <dbReference type="NCBI Taxonomy" id="1476"/>
    <lineage>
        <taxon>Bacteria</taxon>
        <taxon>Bacillati</taxon>
        <taxon>Bacillota</taxon>
        <taxon>Bacilli</taxon>
        <taxon>Bacillales</taxon>
        <taxon>Caryophanaceae</taxon>
        <taxon>Sporosarcina</taxon>
    </lineage>
</organism>
<dbReference type="Pfam" id="PF08241">
    <property type="entry name" value="Methyltransf_11"/>
    <property type="match status" value="1"/>
</dbReference>
<dbReference type="PANTHER" id="PTHR43861:SF1">
    <property type="entry name" value="TRANS-ACONITATE 2-METHYLTRANSFERASE"/>
    <property type="match status" value="1"/>
</dbReference>
<keyword evidence="3" id="KW-1185">Reference proteome</keyword>
<dbReference type="Gene3D" id="3.40.50.150">
    <property type="entry name" value="Vaccinia Virus protein VP39"/>
    <property type="match status" value="1"/>
</dbReference>
<dbReference type="CDD" id="cd02440">
    <property type="entry name" value="AdoMet_MTases"/>
    <property type="match status" value="1"/>
</dbReference>
<dbReference type="InterPro" id="IPR013216">
    <property type="entry name" value="Methyltransf_11"/>
</dbReference>
<reference evidence="2 3" key="1">
    <citation type="submission" date="2024-06" db="EMBL/GenBank/DDBJ databases">
        <title>Sorghum-associated microbial communities from plants grown in Nebraska, USA.</title>
        <authorList>
            <person name="Schachtman D."/>
        </authorList>
    </citation>
    <scope>NUCLEOTIDE SEQUENCE [LARGE SCALE GENOMIC DNA]</scope>
    <source>
        <strain evidence="2 3">1288</strain>
    </source>
</reference>
<sequence>MNKESWEKSAERFFGRAALPEYGPFSLNEERLGLFGDISNQKVLDIGCGSGHSLQYMGNQGAKELWGVDLSTKQIETATKLLSNQQVKVSLVESPMEENPGLPSNYFDIAYSIYALGWTVDLRRTLSNIHNYLKPGGIFIFSWEHPIHDRLTYEESSFTFNKSYNIEGPEYNEAWHNSVIIHHRKLSTYINTLIESGFTIEKVLDDVELPDNKDSDNPSRWYSTQKAQLVPATFIIKAFKK</sequence>
<dbReference type="EMBL" id="JBEPME010000004">
    <property type="protein sequence ID" value="MET3657908.1"/>
    <property type="molecule type" value="Genomic_DNA"/>
</dbReference>
<name>A0ABV2KCW4_SPOPS</name>
<dbReference type="GO" id="GO:0008168">
    <property type="term" value="F:methyltransferase activity"/>
    <property type="evidence" value="ECO:0007669"/>
    <property type="project" value="UniProtKB-KW"/>
</dbReference>
<dbReference type="RefSeq" id="WP_342537783.1">
    <property type="nucleotide sequence ID" value="NZ_JBEPME010000004.1"/>
</dbReference>
<comment type="caution">
    <text evidence="2">The sequence shown here is derived from an EMBL/GenBank/DDBJ whole genome shotgun (WGS) entry which is preliminary data.</text>
</comment>
<evidence type="ECO:0000259" key="1">
    <source>
        <dbReference type="Pfam" id="PF08241"/>
    </source>
</evidence>
<dbReference type="SUPFAM" id="SSF53335">
    <property type="entry name" value="S-adenosyl-L-methionine-dependent methyltransferases"/>
    <property type="match status" value="1"/>
</dbReference>
<protein>
    <submittedName>
        <fullName evidence="2">SAM-dependent methyltransferase</fullName>
    </submittedName>
</protein>